<organism evidence="4">
    <name type="scientific">Caenorhabditis remanei</name>
    <name type="common">Caenorhabditis vulgaris</name>
    <dbReference type="NCBI Taxonomy" id="31234"/>
    <lineage>
        <taxon>Eukaryota</taxon>
        <taxon>Metazoa</taxon>
        <taxon>Ecdysozoa</taxon>
        <taxon>Nematoda</taxon>
        <taxon>Chromadorea</taxon>
        <taxon>Rhabditida</taxon>
        <taxon>Rhabditina</taxon>
        <taxon>Rhabditomorpha</taxon>
        <taxon>Rhabditoidea</taxon>
        <taxon>Rhabditidae</taxon>
        <taxon>Peloderinae</taxon>
        <taxon>Caenorhabditis</taxon>
    </lineage>
</organism>
<proteinExistence type="predicted"/>
<dbReference type="OrthoDB" id="5877508at2759"/>
<evidence type="ECO:0000313" key="3">
    <source>
        <dbReference type="EMBL" id="EFO96565.1"/>
    </source>
</evidence>
<dbReference type="EMBL" id="DS268645">
    <property type="protein sequence ID" value="EFO96565.1"/>
    <property type="molecule type" value="Genomic_DNA"/>
</dbReference>
<evidence type="ECO:0008006" key="5">
    <source>
        <dbReference type="Google" id="ProtNLM"/>
    </source>
</evidence>
<dbReference type="PANTHER" id="PTHR34005:SF2">
    <property type="entry name" value="DUF4817 DOMAIN-CONTAINING PROTEIN-RELATED"/>
    <property type="match status" value="1"/>
</dbReference>
<feature type="region of interest" description="Disordered" evidence="1">
    <location>
        <begin position="320"/>
        <end position="392"/>
    </location>
</feature>
<evidence type="ECO:0000256" key="1">
    <source>
        <dbReference type="SAM" id="MobiDB-lite"/>
    </source>
</evidence>
<dbReference type="STRING" id="31234.E3NFX5"/>
<dbReference type="InterPro" id="IPR005514">
    <property type="entry name" value="DUF316"/>
</dbReference>
<dbReference type="AlphaFoldDB" id="E3NFX5"/>
<feature type="signal peptide" evidence="2">
    <location>
        <begin position="1"/>
        <end position="21"/>
    </location>
</feature>
<dbReference type="Pfam" id="PF03761">
    <property type="entry name" value="DUF316"/>
    <property type="match status" value="1"/>
</dbReference>
<evidence type="ECO:0000313" key="4">
    <source>
        <dbReference type="Proteomes" id="UP000008281"/>
    </source>
</evidence>
<dbReference type="OMA" id="YHEINHR"/>
<feature type="chain" id="PRO_5003178520" description="Peptidase S1 domain-containing protein" evidence="2">
    <location>
        <begin position="22"/>
        <end position="428"/>
    </location>
</feature>
<dbReference type="PANTHER" id="PTHR34005">
    <property type="entry name" value="PROTEIN CBG15054-RELATED"/>
    <property type="match status" value="1"/>
</dbReference>
<accession>E3NFX5</accession>
<gene>
    <name evidence="3" type="ORF">CRE_23153</name>
</gene>
<dbReference type="InParanoid" id="E3NFX5"/>
<protein>
    <recommendedName>
        <fullName evidence="5">Peptidase S1 domain-containing protein</fullName>
    </recommendedName>
</protein>
<feature type="compositionally biased region" description="Pro residues" evidence="1">
    <location>
        <begin position="343"/>
        <end position="359"/>
    </location>
</feature>
<dbReference type="HOGENOM" id="CLU_641304_0_0_1"/>
<reference evidence="3" key="1">
    <citation type="submission" date="2007-07" db="EMBL/GenBank/DDBJ databases">
        <title>PCAP assembly of the Caenorhabditis remanei genome.</title>
        <authorList>
            <consortium name="The Caenorhabditis remanei Sequencing Consortium"/>
            <person name="Wilson R.K."/>
        </authorList>
    </citation>
    <scope>NUCLEOTIDE SEQUENCE [LARGE SCALE GENOMIC DNA]</scope>
    <source>
        <strain evidence="3">PB4641</strain>
    </source>
</reference>
<keyword evidence="2" id="KW-0732">Signal</keyword>
<dbReference type="FunCoup" id="E3NFX5">
    <property type="interactions" value="477"/>
</dbReference>
<keyword evidence="4" id="KW-1185">Reference proteome</keyword>
<dbReference type="Proteomes" id="UP000008281">
    <property type="component" value="Unassembled WGS sequence"/>
</dbReference>
<sequence length="428" mass="48223">MKFQSIIHYLLLIVVVMHGDAQQQMTGRLTPEENAERLRTCGTEMIREYYSLIHLLRVLYSELPADDRKPVQTTYRPRWLLLLSGTKWSLGTMISSRHFLTSSEVVITDDKNWKVGGHAVSAKCIDGHLEVPTGFFQNAKFHKLICQNSNCTWIDKPVARAVILNYCTIAPENWNKAQAVMVVEIEVDPERSWPCLVDNIAEKTVASVHMLDILTLVGNSNNMEHRRLNIFKTSKEFLELPQYHEINHRGSPILWVFDDKRWLIGLGAGGSKDTSYGLKVSNLEKELCDVVGVCGSAQILVAPPTTQAPPPAEIFIPTENQTQEPIPVPTPVTAGTPSKTVEAPPPPKPSTEAPPPAPPAKRREDDETDNDDYETFLKRKKEKEEAEMYENEDTDILISKDDFNDCDGRRAGLRITLLCFFSVLLVFV</sequence>
<evidence type="ECO:0000256" key="2">
    <source>
        <dbReference type="SAM" id="SignalP"/>
    </source>
</evidence>
<name>E3NFX5_CAERE</name>